<evidence type="ECO:0000259" key="2">
    <source>
        <dbReference type="Pfam" id="PF13817"/>
    </source>
</evidence>
<reference evidence="3 4" key="1">
    <citation type="submission" date="2018-07" db="EMBL/GenBank/DDBJ databases">
        <title>Venubactetium sediminum gen. nov., sp. nov., isolated from a marine solar saltern.</title>
        <authorList>
            <person name="Wang S."/>
        </authorList>
    </citation>
    <scope>NUCLEOTIDE SEQUENCE [LARGE SCALE GENOMIC DNA]</scope>
    <source>
        <strain evidence="3 4">WD2A32</strain>
    </source>
</reference>
<dbReference type="Pfam" id="PF13817">
    <property type="entry name" value="DDE_Tnp_IS66_C"/>
    <property type="match status" value="1"/>
</dbReference>
<name>A0A369T712_9PROT</name>
<dbReference type="AlphaFoldDB" id="A0A369T712"/>
<dbReference type="InterPro" id="IPR039552">
    <property type="entry name" value="IS66_C"/>
</dbReference>
<organism evidence="3 4">
    <name type="scientific">Ferruginivarius sediminum</name>
    <dbReference type="NCBI Taxonomy" id="2661937"/>
    <lineage>
        <taxon>Bacteria</taxon>
        <taxon>Pseudomonadati</taxon>
        <taxon>Pseudomonadota</taxon>
        <taxon>Alphaproteobacteria</taxon>
        <taxon>Rhodospirillales</taxon>
        <taxon>Rhodospirillaceae</taxon>
        <taxon>Ferruginivarius</taxon>
    </lineage>
</organism>
<feature type="region of interest" description="Disordered" evidence="1">
    <location>
        <begin position="1"/>
        <end position="43"/>
    </location>
</feature>
<comment type="caution">
    <text evidence="3">The sequence shown here is derived from an EMBL/GenBank/DDBJ whole genome shotgun (WGS) entry which is preliminary data.</text>
</comment>
<sequence length="94" mass="10339">MESLEIAQAAEGPARTTALARRRTAKGNRRYRPGHSRSDAGGETFADALTIIETAKLSGLNPEAYLAVVLARINDHPNKRLDDLLPWNWQPANC</sequence>
<protein>
    <recommendedName>
        <fullName evidence="2">Transposase IS66 C-terminal domain-containing protein</fullName>
    </recommendedName>
</protein>
<evidence type="ECO:0000313" key="4">
    <source>
        <dbReference type="Proteomes" id="UP000253941"/>
    </source>
</evidence>
<evidence type="ECO:0000313" key="3">
    <source>
        <dbReference type="EMBL" id="RDD60145.1"/>
    </source>
</evidence>
<keyword evidence="4" id="KW-1185">Reference proteome</keyword>
<gene>
    <name evidence="3" type="ORF">DRB17_19605</name>
</gene>
<dbReference type="EMBL" id="QPMH01000041">
    <property type="protein sequence ID" value="RDD60145.1"/>
    <property type="molecule type" value="Genomic_DNA"/>
</dbReference>
<feature type="compositionally biased region" description="Basic residues" evidence="1">
    <location>
        <begin position="20"/>
        <end position="35"/>
    </location>
</feature>
<accession>A0A369T712</accession>
<proteinExistence type="predicted"/>
<dbReference type="Proteomes" id="UP000253941">
    <property type="component" value="Unassembled WGS sequence"/>
</dbReference>
<evidence type="ECO:0000256" key="1">
    <source>
        <dbReference type="SAM" id="MobiDB-lite"/>
    </source>
</evidence>
<feature type="domain" description="Transposase IS66 C-terminal" evidence="2">
    <location>
        <begin position="50"/>
        <end position="87"/>
    </location>
</feature>